<dbReference type="EMBL" id="JRHC01000006">
    <property type="protein sequence ID" value="KJF42304.1"/>
    <property type="molecule type" value="Genomic_DNA"/>
</dbReference>
<sequence length="106" mass="11868">MKTIITSSGDNADSKFDLRFGRAAWFCVYDKETHTTNFIENSFKNSNGGAGTKSSEMAAELGAEQIISGHFGPKAKDMLEKFEIQMIELDDEELKVRDVISRIENN</sequence>
<dbReference type="Gene3D" id="3.30.420.130">
    <property type="entry name" value="Dinitrogenase iron-molybdenum cofactor biosynthesis domain"/>
    <property type="match status" value="1"/>
</dbReference>
<reference evidence="2 3" key="1">
    <citation type="submission" date="2014-09" db="EMBL/GenBank/DDBJ databases">
        <title>Draft Genome Sequence of Draconibacterium sp. JN14CK-3.</title>
        <authorList>
            <person name="Dong C."/>
            <person name="Lai Q."/>
            <person name="Shao Z."/>
        </authorList>
    </citation>
    <scope>NUCLEOTIDE SEQUENCE [LARGE SCALE GENOMIC DNA]</scope>
    <source>
        <strain evidence="2 3">JN14CK-3</strain>
    </source>
</reference>
<dbReference type="Proteomes" id="UP000032544">
    <property type="component" value="Unassembled WGS sequence"/>
</dbReference>
<evidence type="ECO:0000313" key="2">
    <source>
        <dbReference type="EMBL" id="KJF42304.1"/>
    </source>
</evidence>
<accession>A0A0D8J6C2</accession>
<proteinExistence type="predicted"/>
<dbReference type="OrthoDB" id="9807451at2"/>
<dbReference type="Pfam" id="PF02579">
    <property type="entry name" value="Nitro_FeMo-Co"/>
    <property type="match status" value="1"/>
</dbReference>
<dbReference type="SUPFAM" id="SSF53146">
    <property type="entry name" value="Nitrogenase accessory factor-like"/>
    <property type="match status" value="1"/>
</dbReference>
<evidence type="ECO:0000313" key="3">
    <source>
        <dbReference type="Proteomes" id="UP000032544"/>
    </source>
</evidence>
<name>A0A0D8J6C2_9BACT</name>
<dbReference type="STRING" id="1544798.LH29_21180"/>
<dbReference type="RefSeq" id="WP_045033093.1">
    <property type="nucleotide sequence ID" value="NZ_JRHC01000006.1"/>
</dbReference>
<gene>
    <name evidence="2" type="ORF">LH29_21180</name>
</gene>
<protein>
    <submittedName>
        <fullName evidence="2">Dinitrogenase iron-molybdenum cofactor biosynthesis protein</fullName>
    </submittedName>
</protein>
<keyword evidence="3" id="KW-1185">Reference proteome</keyword>
<organism evidence="2 3">
    <name type="scientific">Draconibacterium sediminis</name>
    <dbReference type="NCBI Taxonomy" id="1544798"/>
    <lineage>
        <taxon>Bacteria</taxon>
        <taxon>Pseudomonadati</taxon>
        <taxon>Bacteroidota</taxon>
        <taxon>Bacteroidia</taxon>
        <taxon>Marinilabiliales</taxon>
        <taxon>Prolixibacteraceae</taxon>
        <taxon>Draconibacterium</taxon>
    </lineage>
</organism>
<evidence type="ECO:0000259" key="1">
    <source>
        <dbReference type="Pfam" id="PF02579"/>
    </source>
</evidence>
<dbReference type="PANTHER" id="PTHR42983:SF1">
    <property type="entry name" value="IRON-MOLYBDENUM PROTEIN"/>
    <property type="match status" value="1"/>
</dbReference>
<dbReference type="PANTHER" id="PTHR42983">
    <property type="entry name" value="DINITROGENASE IRON-MOLYBDENUM COFACTOR PROTEIN-RELATED"/>
    <property type="match status" value="1"/>
</dbReference>
<dbReference type="InterPro" id="IPR003731">
    <property type="entry name" value="Di-Nase_FeMo-co_biosynth"/>
</dbReference>
<dbReference type="InterPro" id="IPR036105">
    <property type="entry name" value="DiNase_FeMo-co_biosyn_sf"/>
</dbReference>
<feature type="domain" description="Dinitrogenase iron-molybdenum cofactor biosynthesis" evidence="1">
    <location>
        <begin position="13"/>
        <end position="103"/>
    </location>
</feature>
<comment type="caution">
    <text evidence="2">The sequence shown here is derived from an EMBL/GenBank/DDBJ whole genome shotgun (WGS) entry which is preliminary data.</text>
</comment>
<dbReference type="AlphaFoldDB" id="A0A0D8J6C2"/>